<comment type="caution">
    <text evidence="2">The sequence shown here is derived from an EMBL/GenBank/DDBJ whole genome shotgun (WGS) entry which is preliminary data.</text>
</comment>
<name>A0AAV3T585_9EURY</name>
<keyword evidence="1" id="KW-0472">Membrane</keyword>
<dbReference type="AlphaFoldDB" id="A0AAV3T585"/>
<evidence type="ECO:0000313" key="2">
    <source>
        <dbReference type="EMBL" id="GAA0660723.1"/>
    </source>
</evidence>
<sequence>MIGNGGSDDDRGQAYTLEGIIGAMILLTAVLMALNSAVLLPSTSGTIDRGVQSDVGQQATDVLRIADEDGNLSATLRCWDTSGDGRFNGSTGAEGAYRNGDEINNSLGTMLTETFSERYSSYTMKAVYRPEEGEDAIEGGEQSVIEQGNALRKSITVSHTVTLYEDQTLTSSCTDDSDPLTLREAHDENYPIPPATSESNHIYNVVEVRLTIIW</sequence>
<keyword evidence="1" id="KW-0812">Transmembrane</keyword>
<keyword evidence="3" id="KW-1185">Reference proteome</keyword>
<evidence type="ECO:0008006" key="4">
    <source>
        <dbReference type="Google" id="ProtNLM"/>
    </source>
</evidence>
<dbReference type="InterPro" id="IPR055712">
    <property type="entry name" value="DUF7288"/>
</dbReference>
<dbReference type="Proteomes" id="UP001500420">
    <property type="component" value="Unassembled WGS sequence"/>
</dbReference>
<dbReference type="Pfam" id="PF23959">
    <property type="entry name" value="DUF7288"/>
    <property type="match status" value="1"/>
</dbReference>
<organism evidence="2 3">
    <name type="scientific">Natronoarchaeum mannanilyticum</name>
    <dbReference type="NCBI Taxonomy" id="926360"/>
    <lineage>
        <taxon>Archaea</taxon>
        <taxon>Methanobacteriati</taxon>
        <taxon>Methanobacteriota</taxon>
        <taxon>Stenosarchaea group</taxon>
        <taxon>Halobacteria</taxon>
        <taxon>Halobacteriales</taxon>
        <taxon>Natronoarchaeaceae</taxon>
    </lineage>
</organism>
<reference evidence="2 3" key="1">
    <citation type="journal article" date="2019" name="Int. J. Syst. Evol. Microbiol.">
        <title>The Global Catalogue of Microorganisms (GCM) 10K type strain sequencing project: providing services to taxonomists for standard genome sequencing and annotation.</title>
        <authorList>
            <consortium name="The Broad Institute Genomics Platform"/>
            <consortium name="The Broad Institute Genome Sequencing Center for Infectious Disease"/>
            <person name="Wu L."/>
            <person name="Ma J."/>
        </authorList>
    </citation>
    <scope>NUCLEOTIDE SEQUENCE [LARGE SCALE GENOMIC DNA]</scope>
    <source>
        <strain evidence="2 3">JCM 16328</strain>
    </source>
</reference>
<evidence type="ECO:0000313" key="3">
    <source>
        <dbReference type="Proteomes" id="UP001500420"/>
    </source>
</evidence>
<feature type="transmembrane region" description="Helical" evidence="1">
    <location>
        <begin position="20"/>
        <end position="40"/>
    </location>
</feature>
<dbReference type="RefSeq" id="WP_425541901.1">
    <property type="nucleotide sequence ID" value="NZ_BAAADV010000001.1"/>
</dbReference>
<evidence type="ECO:0000256" key="1">
    <source>
        <dbReference type="SAM" id="Phobius"/>
    </source>
</evidence>
<gene>
    <name evidence="2" type="ORF">GCM10009020_00970</name>
</gene>
<keyword evidence="1" id="KW-1133">Transmembrane helix</keyword>
<proteinExistence type="predicted"/>
<protein>
    <recommendedName>
        <fullName evidence="4">Flagellin</fullName>
    </recommendedName>
</protein>
<accession>A0AAV3T585</accession>
<dbReference type="EMBL" id="BAAADV010000001">
    <property type="protein sequence ID" value="GAA0660723.1"/>
    <property type="molecule type" value="Genomic_DNA"/>
</dbReference>